<dbReference type="Proteomes" id="UP000296822">
    <property type="component" value="Chromosome"/>
</dbReference>
<dbReference type="KEGG" id="nbg:DV706_03790"/>
<gene>
    <name evidence="2" type="ORF">DV706_03790</name>
</gene>
<evidence type="ECO:0000313" key="2">
    <source>
        <dbReference type="EMBL" id="QCC53683.1"/>
    </source>
</evidence>
<dbReference type="PROSITE" id="PS51186">
    <property type="entry name" value="GNAT"/>
    <property type="match status" value="1"/>
</dbReference>
<dbReference type="InterPro" id="IPR000182">
    <property type="entry name" value="GNAT_dom"/>
</dbReference>
<protein>
    <submittedName>
        <fullName evidence="2">GNAT family N-acetyltransferase</fullName>
    </submittedName>
</protein>
<keyword evidence="2" id="KW-0808">Transferase</keyword>
<sequence length="318" mass="35092">MPISRWPTLRAVSTPLLADTACILMTFVGGGARMSVHPTLSFDTEIQRAVYEYIEQHGAVEPDELARSIRLESEPSHSKPARSGSYTESICPSMDDLESCLEALETQGYLTEADGKYRVALSTTPKTVELEDGTVTIRAAREEDRHGVIDTMHEVAAEGTYIVAENVATQLERDSALVRANENRSRIFFVAVFEPETEADSDDPRQAAATTDAESGSRVVGWLHIDVNELPSLSHTAELTVGVASDVRHNGIGSHLLEYGLEWAKNAGYRKVYQNVPATNDGAIEFLEANGWHREGEHEAQYRIGDEFVDEIMLATWP</sequence>
<reference evidence="2 3" key="1">
    <citation type="journal article" date="2019" name="Nat. Commun.">
        <title>A new type of DNA phosphorothioation-based antiviral system in archaea.</title>
        <authorList>
            <person name="Xiong L."/>
            <person name="Liu S."/>
            <person name="Chen S."/>
            <person name="Xiao Y."/>
            <person name="Zhu B."/>
            <person name="Gao Y."/>
            <person name="Zhang Y."/>
            <person name="Chen B."/>
            <person name="Luo J."/>
            <person name="Deng Z."/>
            <person name="Chen X."/>
            <person name="Wang L."/>
            <person name="Chen S."/>
        </authorList>
    </citation>
    <scope>NUCLEOTIDE SEQUENCE [LARGE SCALE GENOMIC DNA]</scope>
    <source>
        <strain evidence="2 3">JCM 10635</strain>
    </source>
</reference>
<dbReference type="AlphaFoldDB" id="A0A4D6HII5"/>
<evidence type="ECO:0000313" key="3">
    <source>
        <dbReference type="Proteomes" id="UP000296822"/>
    </source>
</evidence>
<dbReference type="PANTHER" id="PTHR43072:SF52">
    <property type="entry name" value="GCN5-RELATED N-ACETYLTRANSFERASE"/>
    <property type="match status" value="1"/>
</dbReference>
<evidence type="ECO:0000259" key="1">
    <source>
        <dbReference type="PROSITE" id="PS51186"/>
    </source>
</evidence>
<dbReference type="EMBL" id="CP031305">
    <property type="protein sequence ID" value="QCC53683.1"/>
    <property type="molecule type" value="Genomic_DNA"/>
</dbReference>
<dbReference type="SUPFAM" id="SSF55729">
    <property type="entry name" value="Acyl-CoA N-acyltransferases (Nat)"/>
    <property type="match status" value="1"/>
</dbReference>
<dbReference type="PANTHER" id="PTHR43072">
    <property type="entry name" value="N-ACETYLTRANSFERASE"/>
    <property type="match status" value="1"/>
</dbReference>
<name>A0A4D6HII5_9EURY</name>
<dbReference type="CDD" id="cd04301">
    <property type="entry name" value="NAT_SF"/>
    <property type="match status" value="1"/>
</dbReference>
<dbReference type="Pfam" id="PF00583">
    <property type="entry name" value="Acetyltransf_1"/>
    <property type="match status" value="1"/>
</dbReference>
<dbReference type="Gene3D" id="3.40.630.30">
    <property type="match status" value="1"/>
</dbReference>
<feature type="domain" description="N-acetyltransferase" evidence="1">
    <location>
        <begin position="135"/>
        <end position="315"/>
    </location>
</feature>
<accession>A0A4D6HII5</accession>
<organism evidence="2 3">
    <name type="scientific">Natronorubrum bangense</name>
    <dbReference type="NCBI Taxonomy" id="61858"/>
    <lineage>
        <taxon>Archaea</taxon>
        <taxon>Methanobacteriati</taxon>
        <taxon>Methanobacteriota</taxon>
        <taxon>Stenosarchaea group</taxon>
        <taxon>Halobacteria</taxon>
        <taxon>Halobacteriales</taxon>
        <taxon>Natrialbaceae</taxon>
        <taxon>Natronorubrum</taxon>
    </lineage>
</organism>
<dbReference type="GO" id="GO:0016747">
    <property type="term" value="F:acyltransferase activity, transferring groups other than amino-acyl groups"/>
    <property type="evidence" value="ECO:0007669"/>
    <property type="project" value="InterPro"/>
</dbReference>
<dbReference type="InterPro" id="IPR016181">
    <property type="entry name" value="Acyl_CoA_acyltransferase"/>
</dbReference>
<proteinExistence type="predicted"/>